<evidence type="ECO:0000313" key="2">
    <source>
        <dbReference type="EMBL" id="RGD59626.1"/>
    </source>
</evidence>
<reference evidence="2 3" key="1">
    <citation type="submission" date="2018-08" db="EMBL/GenBank/DDBJ databases">
        <title>Diversity &amp; Physiological Properties of Lignin-Decomposing Actinobacteria from Soil.</title>
        <authorList>
            <person name="Roh S.G."/>
            <person name="Kim S.B."/>
        </authorList>
    </citation>
    <scope>NUCLEOTIDE SEQUENCE [LARGE SCALE GENOMIC DNA]</scope>
    <source>
        <strain evidence="2 3">MMS17-GH009</strain>
    </source>
</reference>
<sequence length="99" mass="10951">MFDLIVIVRVTEPDGVPAVADALARMRPLCLAEDGCVSWEAYHSQDDPGRFVLVERWATREAWEAHDGGDAIQKVYIPDILPRVEREVHPSVPVSVSAG</sequence>
<protein>
    <submittedName>
        <fullName evidence="2">Antibiotic biosynthesis monooxygenase</fullName>
    </submittedName>
</protein>
<dbReference type="GO" id="GO:0004497">
    <property type="term" value="F:monooxygenase activity"/>
    <property type="evidence" value="ECO:0007669"/>
    <property type="project" value="UniProtKB-KW"/>
</dbReference>
<feature type="domain" description="ABM" evidence="1">
    <location>
        <begin position="2"/>
        <end position="94"/>
    </location>
</feature>
<dbReference type="InterPro" id="IPR011008">
    <property type="entry name" value="Dimeric_a/b-barrel"/>
</dbReference>
<dbReference type="AlphaFoldDB" id="A0A372ZUP1"/>
<dbReference type="RefSeq" id="WP_049648963.1">
    <property type="nucleotide sequence ID" value="NZ_QVIG01000001.1"/>
</dbReference>
<dbReference type="Pfam" id="PF03992">
    <property type="entry name" value="ABM"/>
    <property type="match status" value="1"/>
</dbReference>
<dbReference type="EMBL" id="QVIG01000001">
    <property type="protein sequence ID" value="RGD59626.1"/>
    <property type="molecule type" value="Genomic_DNA"/>
</dbReference>
<gene>
    <name evidence="2" type="ORF">DR950_19180</name>
</gene>
<name>A0A372ZUP1_9ACTN</name>
<dbReference type="SUPFAM" id="SSF54909">
    <property type="entry name" value="Dimeric alpha+beta barrel"/>
    <property type="match status" value="1"/>
</dbReference>
<comment type="caution">
    <text evidence="2">The sequence shown here is derived from an EMBL/GenBank/DDBJ whole genome shotgun (WGS) entry which is preliminary data.</text>
</comment>
<accession>A0A372ZUP1</accession>
<evidence type="ECO:0000313" key="3">
    <source>
        <dbReference type="Proteomes" id="UP000263377"/>
    </source>
</evidence>
<keyword evidence="2" id="KW-0503">Monooxygenase</keyword>
<evidence type="ECO:0000259" key="1">
    <source>
        <dbReference type="PROSITE" id="PS51725"/>
    </source>
</evidence>
<dbReference type="Gene3D" id="3.30.70.100">
    <property type="match status" value="1"/>
</dbReference>
<dbReference type="Proteomes" id="UP000263377">
    <property type="component" value="Unassembled WGS sequence"/>
</dbReference>
<organism evidence="2 3">
    <name type="scientific">Kitasatospora xanthocidica</name>
    <dbReference type="NCBI Taxonomy" id="83382"/>
    <lineage>
        <taxon>Bacteria</taxon>
        <taxon>Bacillati</taxon>
        <taxon>Actinomycetota</taxon>
        <taxon>Actinomycetes</taxon>
        <taxon>Kitasatosporales</taxon>
        <taxon>Streptomycetaceae</taxon>
        <taxon>Kitasatospora</taxon>
    </lineage>
</organism>
<proteinExistence type="predicted"/>
<dbReference type="InterPro" id="IPR007138">
    <property type="entry name" value="ABM_dom"/>
</dbReference>
<keyword evidence="2" id="KW-0560">Oxidoreductase</keyword>
<dbReference type="PROSITE" id="PS51725">
    <property type="entry name" value="ABM"/>
    <property type="match status" value="1"/>
</dbReference>
<keyword evidence="3" id="KW-1185">Reference proteome</keyword>